<dbReference type="HOGENOM" id="CLU_077442_2_1_1"/>
<evidence type="ECO:0000313" key="2">
    <source>
        <dbReference type="Proteomes" id="UP000031575"/>
    </source>
</evidence>
<keyword evidence="2" id="KW-1185">Reference proteome</keyword>
<proteinExistence type="predicted"/>
<dbReference type="AlphaFoldDB" id="A0A0C2IUS1"/>
<dbReference type="GeneID" id="63682052"/>
<dbReference type="EMBL" id="AWTV01000009">
    <property type="protein sequence ID" value="KIH88732.1"/>
    <property type="molecule type" value="Genomic_DNA"/>
</dbReference>
<comment type="caution">
    <text evidence="1">The sequence shown here is derived from an EMBL/GenBank/DDBJ whole genome shotgun (WGS) entry which is preliminary data.</text>
</comment>
<dbReference type="PANTHER" id="PTHR35332:SF2">
    <property type="entry name" value="REGULATION OF ENOLASE PROTEIN 1"/>
    <property type="match status" value="1"/>
</dbReference>
<dbReference type="InterPro" id="IPR009784">
    <property type="entry name" value="DUF1349"/>
</dbReference>
<organism evidence="1 2">
    <name type="scientific">Sporothrix brasiliensis 5110</name>
    <dbReference type="NCBI Taxonomy" id="1398154"/>
    <lineage>
        <taxon>Eukaryota</taxon>
        <taxon>Fungi</taxon>
        <taxon>Dikarya</taxon>
        <taxon>Ascomycota</taxon>
        <taxon>Pezizomycotina</taxon>
        <taxon>Sordariomycetes</taxon>
        <taxon>Sordariomycetidae</taxon>
        <taxon>Ophiostomatales</taxon>
        <taxon>Ophiostomataceae</taxon>
        <taxon>Sporothrix</taxon>
    </lineage>
</organism>
<dbReference type="OrthoDB" id="42525at2759"/>
<dbReference type="Pfam" id="PF07081">
    <property type="entry name" value="DUF1349"/>
    <property type="match status" value="1"/>
</dbReference>
<dbReference type="VEuPathDB" id="FungiDB:SPBR_09005"/>
<gene>
    <name evidence="1" type="ORF">SPBR_09005</name>
</gene>
<dbReference type="PANTHER" id="PTHR35332">
    <property type="entry name" value="REGULATION OF ENOLASE PROTEIN 1"/>
    <property type="match status" value="1"/>
</dbReference>
<dbReference type="RefSeq" id="XP_040616742.1">
    <property type="nucleotide sequence ID" value="XM_040767131.1"/>
</dbReference>
<protein>
    <submittedName>
        <fullName evidence="1">Uncharacterized protein</fullName>
    </submittedName>
</protein>
<dbReference type="Gene3D" id="2.60.120.200">
    <property type="match status" value="1"/>
</dbReference>
<reference evidence="1 2" key="1">
    <citation type="journal article" date="2014" name="BMC Genomics">
        <title>Comparative genomics of the major fungal agents of human and animal Sporotrichosis: Sporothrix schenckii and Sporothrix brasiliensis.</title>
        <authorList>
            <person name="Teixeira M.M."/>
            <person name="de Almeida L.G."/>
            <person name="Kubitschek-Barreira P."/>
            <person name="Alves F.L."/>
            <person name="Kioshima E.S."/>
            <person name="Abadio A.K."/>
            <person name="Fernandes L."/>
            <person name="Derengowski L.S."/>
            <person name="Ferreira K.S."/>
            <person name="Souza R.C."/>
            <person name="Ruiz J.C."/>
            <person name="de Andrade N.C."/>
            <person name="Paes H.C."/>
            <person name="Nicola A.M."/>
            <person name="Albuquerque P."/>
            <person name="Gerber A.L."/>
            <person name="Martins V.P."/>
            <person name="Peconick L.D."/>
            <person name="Neto A.V."/>
            <person name="Chaucanez C.B."/>
            <person name="Silva P.A."/>
            <person name="Cunha O.L."/>
            <person name="de Oliveira F.F."/>
            <person name="dos Santos T.C."/>
            <person name="Barros A.L."/>
            <person name="Soares M.A."/>
            <person name="de Oliveira L.M."/>
            <person name="Marini M.M."/>
            <person name="Villalobos-Duno H."/>
            <person name="Cunha M.M."/>
            <person name="de Hoog S."/>
            <person name="da Silveira J.F."/>
            <person name="Henrissat B."/>
            <person name="Nino-Vega G.A."/>
            <person name="Cisalpino P.S."/>
            <person name="Mora-Montes H.M."/>
            <person name="Almeida S.R."/>
            <person name="Stajich J.E."/>
            <person name="Lopes-Bezerra L.M."/>
            <person name="Vasconcelos A.T."/>
            <person name="Felipe M.S."/>
        </authorList>
    </citation>
    <scope>NUCLEOTIDE SEQUENCE [LARGE SCALE GENOMIC DNA]</scope>
    <source>
        <strain evidence="1 2">5110</strain>
    </source>
</reference>
<accession>A0A0C2IUS1</accession>
<name>A0A0C2IUS1_9PEZI</name>
<evidence type="ECO:0000313" key="1">
    <source>
        <dbReference type="EMBL" id="KIH88732.1"/>
    </source>
</evidence>
<dbReference type="Proteomes" id="UP000031575">
    <property type="component" value="Unassembled WGS sequence"/>
</dbReference>
<sequence>MSDLLFVNFTDKDPAPAGPLATNGTGPSFSFGAPPKSDIYASPRVPKVLHDYTAPVVCKRIPRDSFQTLQVTASAAWRTQYDQAGLLLTLPTKSNPNPDAQNAGVAADHPAWVKAGIEVNDGCPCVSIVARGPGGTGGWSDWSLIPLSLAGESLGGELPVSLQFTREKHALLVWLLRGDKRLFIRKVPWVFLAHDTLGDDVLVGAYAAQPDPYDVSKGESLQVTFSGFKIETA</sequence>